<dbReference type="EMBL" id="JAGRRH010000013">
    <property type="protein sequence ID" value="KAG7359787.1"/>
    <property type="molecule type" value="Genomic_DNA"/>
</dbReference>
<name>A0A9K3PU45_9STRA</name>
<organism evidence="1 2">
    <name type="scientific">Nitzschia inconspicua</name>
    <dbReference type="NCBI Taxonomy" id="303405"/>
    <lineage>
        <taxon>Eukaryota</taxon>
        <taxon>Sar</taxon>
        <taxon>Stramenopiles</taxon>
        <taxon>Ochrophyta</taxon>
        <taxon>Bacillariophyta</taxon>
        <taxon>Bacillariophyceae</taxon>
        <taxon>Bacillariophycidae</taxon>
        <taxon>Bacillariales</taxon>
        <taxon>Bacillariaceae</taxon>
        <taxon>Nitzschia</taxon>
    </lineage>
</organism>
<reference evidence="1" key="1">
    <citation type="journal article" date="2021" name="Sci. Rep.">
        <title>Diploid genomic architecture of Nitzschia inconspicua, an elite biomass production diatom.</title>
        <authorList>
            <person name="Oliver A."/>
            <person name="Podell S."/>
            <person name="Pinowska A."/>
            <person name="Traller J.C."/>
            <person name="Smith S.R."/>
            <person name="McClure R."/>
            <person name="Beliaev A."/>
            <person name="Bohutskyi P."/>
            <person name="Hill E.A."/>
            <person name="Rabines A."/>
            <person name="Zheng H."/>
            <person name="Allen L.Z."/>
            <person name="Kuo A."/>
            <person name="Grigoriev I.V."/>
            <person name="Allen A.E."/>
            <person name="Hazlebeck D."/>
            <person name="Allen E.E."/>
        </authorList>
    </citation>
    <scope>NUCLEOTIDE SEQUENCE</scope>
    <source>
        <strain evidence="1">Hildebrandi</strain>
    </source>
</reference>
<comment type="caution">
    <text evidence="1">The sequence shown here is derived from an EMBL/GenBank/DDBJ whole genome shotgun (WGS) entry which is preliminary data.</text>
</comment>
<proteinExistence type="predicted"/>
<dbReference type="AlphaFoldDB" id="A0A9K3PU45"/>
<keyword evidence="2" id="KW-1185">Reference proteome</keyword>
<dbReference type="OrthoDB" id="47863at2759"/>
<protein>
    <submittedName>
        <fullName evidence="1">Uncharacterized protein</fullName>
    </submittedName>
</protein>
<reference evidence="1" key="2">
    <citation type="submission" date="2021-04" db="EMBL/GenBank/DDBJ databases">
        <authorList>
            <person name="Podell S."/>
        </authorList>
    </citation>
    <scope>NUCLEOTIDE SEQUENCE</scope>
    <source>
        <strain evidence="1">Hildebrandi</strain>
    </source>
</reference>
<gene>
    <name evidence="1" type="ORF">IV203_034885</name>
</gene>
<evidence type="ECO:0000313" key="2">
    <source>
        <dbReference type="Proteomes" id="UP000693970"/>
    </source>
</evidence>
<accession>A0A9K3PU45</accession>
<dbReference type="Proteomes" id="UP000693970">
    <property type="component" value="Unassembled WGS sequence"/>
</dbReference>
<evidence type="ECO:0000313" key="1">
    <source>
        <dbReference type="EMBL" id="KAG7359787.1"/>
    </source>
</evidence>
<sequence length="144" mass="16044">MNHLALLQAPQHIKPSKAHKLPYCTILGELLYAHVTACPDIGYHVITLSQLPLSHYLYLTCIAKYLRRTINWNPYFQKPHANVTLPSVPLPSLNVEPAIPDFPRIDPDQLTAFVDAAYANDKRNRSSATGSAFTIACATIAYRS</sequence>